<dbReference type="InterPro" id="IPR043519">
    <property type="entry name" value="NT_sf"/>
</dbReference>
<dbReference type="GO" id="GO:0031123">
    <property type="term" value="P:RNA 3'-end processing"/>
    <property type="evidence" value="ECO:0007669"/>
    <property type="project" value="TreeGrafter"/>
</dbReference>
<feature type="compositionally biased region" description="Low complexity" evidence="6">
    <location>
        <begin position="1"/>
        <end position="22"/>
    </location>
</feature>
<reference evidence="9" key="2">
    <citation type="submission" date="2020-05" db="UniProtKB">
        <authorList>
            <consortium name="EnsemblMetazoa"/>
        </authorList>
    </citation>
    <scope>IDENTIFICATION</scope>
    <source>
        <strain evidence="9">CM1001059</strain>
    </source>
</reference>
<dbReference type="SUPFAM" id="SSF81631">
    <property type="entry name" value="PAP/OAS1 substrate-binding domain"/>
    <property type="match status" value="1"/>
</dbReference>
<feature type="domain" description="PAP-associated" evidence="7">
    <location>
        <begin position="298"/>
        <end position="369"/>
    </location>
</feature>
<evidence type="ECO:0000313" key="10">
    <source>
        <dbReference type="Proteomes" id="UP000075902"/>
    </source>
</evidence>
<evidence type="ECO:0000256" key="3">
    <source>
        <dbReference type="ARBA" id="ARBA00022679"/>
    </source>
</evidence>
<evidence type="ECO:0000256" key="4">
    <source>
        <dbReference type="ARBA" id="ARBA00022723"/>
    </source>
</evidence>
<sequence>MADQRPSTSQQATQQQQRQQKQQQEESRNGRKRRLSMNRKKGNKKGARKQQEEAGEPTSMLLQPLVQSLSTCAPGSEMSALIAALQPAPADVEMVLNMVKDDLNRVLNLPNNQATIYEFGSIKSGLLLKDSDLDFYIHYAREKTEREEQIKLIHVVCSRMDRDTSFTGKVKILGAKVPLLRAVHVRTNLQCDINFSNARGCYNSKFIHAIMKFDERIHQLTVMVKFWAQCAHILTTHHQMNSYCLIMMVIFYLQTRKLPVIPSVEDLQQGIARITFGPWNLGYPQQIQYKTWNVSTVRELLVGFFKYYSEFDFAGNIISPYVGRLCSTVELEKKSIRELAPYYRAVERENYPELSLGPFITIQDPFELNVNVGKVLRMNVLAEQMKHSLKHAYELCQRFQGGEYAKLLVALFTDVQKCPKPAKESKAAAKKPTPTAGHELYLVKQILQARDRERKTIITDERVRHLWAECMLDFIVDILRKLYMVKVEPIGTAEEKEPTPAEPHQPNPVRTYQLTCERQVFIARKRITISNEADLQREIEISKQRWEKNHALQFSTRAEMVAVDGAIELRIPNDQPKNGPFRLFIDTCFLVHIRKCLRGYFMVMLAKAKEKANQQPDSRSETAAEEHRPACERCKLYARIASSSRVGHKSSSSESSGAASITSHSVASDVTPSWPPDSPVVSICCGFFPLLRGIRRRLACIRSNSSISASPFSWYFDSIQANRN</sequence>
<feature type="region of interest" description="Disordered" evidence="6">
    <location>
        <begin position="1"/>
        <end position="59"/>
    </location>
</feature>
<keyword evidence="10" id="KW-1185">Reference proteome</keyword>
<name>A0A182U6K9_9DIPT</name>
<keyword evidence="4" id="KW-0479">Metal-binding</keyword>
<dbReference type="VEuPathDB" id="VectorBase:AMEC014852"/>
<feature type="domain" description="Poly(A) RNA polymerase mitochondrial-like central palm" evidence="8">
    <location>
        <begin position="77"/>
        <end position="210"/>
    </location>
</feature>
<dbReference type="Proteomes" id="UP000075902">
    <property type="component" value="Unassembled WGS sequence"/>
</dbReference>
<dbReference type="AlphaFoldDB" id="A0A182U6K9"/>
<evidence type="ECO:0000259" key="7">
    <source>
        <dbReference type="Pfam" id="PF03828"/>
    </source>
</evidence>
<dbReference type="Gene3D" id="1.10.1410.10">
    <property type="match status" value="1"/>
</dbReference>
<dbReference type="CDD" id="cd05402">
    <property type="entry name" value="NT_PAP_TUTase"/>
    <property type="match status" value="1"/>
</dbReference>
<dbReference type="GO" id="GO:1990817">
    <property type="term" value="F:poly(A) RNA polymerase activity"/>
    <property type="evidence" value="ECO:0007669"/>
    <property type="project" value="UniProtKB-ARBA"/>
</dbReference>
<dbReference type="Pfam" id="PF22600">
    <property type="entry name" value="MTPAP-like_central"/>
    <property type="match status" value="1"/>
</dbReference>
<proteinExistence type="predicted"/>
<keyword evidence="5" id="KW-0460">Magnesium</keyword>
<reference evidence="10" key="1">
    <citation type="submission" date="2014-01" db="EMBL/GenBank/DDBJ databases">
        <title>The Genome Sequence of Anopheles melas CM1001059_A (V2).</title>
        <authorList>
            <consortium name="The Broad Institute Genomics Platform"/>
            <person name="Neafsey D.E."/>
            <person name="Besansky N."/>
            <person name="Howell P."/>
            <person name="Walton C."/>
            <person name="Young S.K."/>
            <person name="Zeng Q."/>
            <person name="Gargeya S."/>
            <person name="Fitzgerald M."/>
            <person name="Haas B."/>
            <person name="Abouelleil A."/>
            <person name="Allen A.W."/>
            <person name="Alvarado L."/>
            <person name="Arachchi H.M."/>
            <person name="Berlin A.M."/>
            <person name="Chapman S.B."/>
            <person name="Gainer-Dewar J."/>
            <person name="Goldberg J."/>
            <person name="Griggs A."/>
            <person name="Gujja S."/>
            <person name="Hansen M."/>
            <person name="Howarth C."/>
            <person name="Imamovic A."/>
            <person name="Ireland A."/>
            <person name="Larimer J."/>
            <person name="McCowan C."/>
            <person name="Murphy C."/>
            <person name="Pearson M."/>
            <person name="Poon T.W."/>
            <person name="Priest M."/>
            <person name="Roberts A."/>
            <person name="Saif S."/>
            <person name="Shea T."/>
            <person name="Sisk P."/>
            <person name="Sykes S."/>
            <person name="Wortman J."/>
            <person name="Nusbaum C."/>
            <person name="Birren B."/>
        </authorList>
    </citation>
    <scope>NUCLEOTIDE SEQUENCE [LARGE SCALE GENOMIC DNA]</scope>
    <source>
        <strain evidence="10">CM1001059</strain>
    </source>
</reference>
<dbReference type="PANTHER" id="PTHR12271">
    <property type="entry name" value="POLY A POLYMERASE CID PAP -RELATED"/>
    <property type="match status" value="1"/>
</dbReference>
<evidence type="ECO:0000313" key="9">
    <source>
        <dbReference type="EnsemblMetazoa" id="AMEC014852-PA"/>
    </source>
</evidence>
<organism evidence="9 10">
    <name type="scientific">Anopheles melas</name>
    <dbReference type="NCBI Taxonomy" id="34690"/>
    <lineage>
        <taxon>Eukaryota</taxon>
        <taxon>Metazoa</taxon>
        <taxon>Ecdysozoa</taxon>
        <taxon>Arthropoda</taxon>
        <taxon>Hexapoda</taxon>
        <taxon>Insecta</taxon>
        <taxon>Pterygota</taxon>
        <taxon>Neoptera</taxon>
        <taxon>Endopterygota</taxon>
        <taxon>Diptera</taxon>
        <taxon>Nematocera</taxon>
        <taxon>Culicoidea</taxon>
        <taxon>Culicidae</taxon>
        <taxon>Anophelinae</taxon>
        <taxon>Anopheles</taxon>
    </lineage>
</organism>
<evidence type="ECO:0000256" key="1">
    <source>
        <dbReference type="ARBA" id="ARBA00001936"/>
    </source>
</evidence>
<evidence type="ECO:0000256" key="5">
    <source>
        <dbReference type="ARBA" id="ARBA00022842"/>
    </source>
</evidence>
<evidence type="ECO:0000259" key="8">
    <source>
        <dbReference type="Pfam" id="PF22600"/>
    </source>
</evidence>
<evidence type="ECO:0000256" key="2">
    <source>
        <dbReference type="ARBA" id="ARBA00001946"/>
    </source>
</evidence>
<dbReference type="PANTHER" id="PTHR12271:SF138">
    <property type="entry name" value="GH05885P"/>
    <property type="match status" value="1"/>
</dbReference>
<dbReference type="Pfam" id="PF03828">
    <property type="entry name" value="PAP_assoc"/>
    <property type="match status" value="1"/>
</dbReference>
<comment type="cofactor">
    <cofactor evidence="2">
        <name>Mg(2+)</name>
        <dbReference type="ChEBI" id="CHEBI:18420"/>
    </cofactor>
</comment>
<dbReference type="EnsemblMetazoa" id="AMEC014852-RA">
    <property type="protein sequence ID" value="AMEC014852-PA"/>
    <property type="gene ID" value="AMEC014852"/>
</dbReference>
<accession>A0A182U6K9</accession>
<dbReference type="SUPFAM" id="SSF81301">
    <property type="entry name" value="Nucleotidyltransferase"/>
    <property type="match status" value="1"/>
</dbReference>
<evidence type="ECO:0000256" key="6">
    <source>
        <dbReference type="SAM" id="MobiDB-lite"/>
    </source>
</evidence>
<dbReference type="Gene3D" id="3.30.460.10">
    <property type="entry name" value="Beta Polymerase, domain 2"/>
    <property type="match status" value="1"/>
</dbReference>
<dbReference type="GO" id="GO:0050265">
    <property type="term" value="F:RNA uridylyltransferase activity"/>
    <property type="evidence" value="ECO:0007669"/>
    <property type="project" value="TreeGrafter"/>
</dbReference>
<dbReference type="STRING" id="34690.A0A182U6K9"/>
<dbReference type="InterPro" id="IPR054708">
    <property type="entry name" value="MTPAP-like_central"/>
</dbReference>
<dbReference type="GO" id="GO:0046872">
    <property type="term" value="F:metal ion binding"/>
    <property type="evidence" value="ECO:0007669"/>
    <property type="project" value="UniProtKB-KW"/>
</dbReference>
<keyword evidence="3" id="KW-0808">Transferase</keyword>
<feature type="compositionally biased region" description="Basic residues" evidence="6">
    <location>
        <begin position="30"/>
        <end position="48"/>
    </location>
</feature>
<dbReference type="InterPro" id="IPR002058">
    <property type="entry name" value="PAP_assoc"/>
</dbReference>
<comment type="cofactor">
    <cofactor evidence="1">
        <name>Mn(2+)</name>
        <dbReference type="ChEBI" id="CHEBI:29035"/>
    </cofactor>
</comment>
<protein>
    <submittedName>
        <fullName evidence="9">Uncharacterized protein</fullName>
    </submittedName>
</protein>